<dbReference type="Gene3D" id="2.60.120.10">
    <property type="entry name" value="Jelly Rolls"/>
    <property type="match status" value="1"/>
</dbReference>
<evidence type="ECO:0000256" key="1">
    <source>
        <dbReference type="ARBA" id="ARBA00023015"/>
    </source>
</evidence>
<dbReference type="Gene3D" id="1.10.10.60">
    <property type="entry name" value="Homeodomain-like"/>
    <property type="match status" value="2"/>
</dbReference>
<dbReference type="InterPro" id="IPR018060">
    <property type="entry name" value="HTH_AraC"/>
</dbReference>
<dbReference type="SMART" id="SM00342">
    <property type="entry name" value="HTH_ARAC"/>
    <property type="match status" value="1"/>
</dbReference>
<feature type="domain" description="HTH araC/xylS-type" evidence="4">
    <location>
        <begin position="203"/>
        <end position="301"/>
    </location>
</feature>
<dbReference type="KEGG" id="bka:AH68_09980"/>
<dbReference type="EMBL" id="CP007456">
    <property type="protein sequence ID" value="AIZ15307.1"/>
    <property type="molecule type" value="Genomic_DNA"/>
</dbReference>
<dbReference type="InterPro" id="IPR009057">
    <property type="entry name" value="Homeodomain-like_sf"/>
</dbReference>
<sequence length="308" mass="34399">MFTSAASARMFYIDRHINYDMAIGADHHESWGGSRLYPAIVRMHTEMPAQDVPLHWHLGIEVVYVRHGEVTLFIDGIETTLHDGSIGLISPKSLHSIHPHLGSEGQNVLSISFDGEYLSRMCPSLSGIRLNQGVVYGFNGLADGEMLGLCERIALCVSDDDADLQIIELNALLYSLLMHICTHCKADSHSADNPLPKDISGVRNITEYMEHHYTEKMSIGDISTHFGYCREYFSRMFKSGTGVTPDRYLTEIRLQSALDDLMNGSDTIADIADRNGFANVKSFTKAFSDRFSATPAAFRRRHRPGQVE</sequence>
<reference evidence="5 6" key="1">
    <citation type="journal article" date="2015" name="Genome Announc.">
        <title>Complete and Assembled Genome Sequence of Bifidobacterium kashiwanohense PV20-2, Isolated from the Feces of an Anemic Kenyan Infant.</title>
        <authorList>
            <person name="Vazquez-Gutierrez P."/>
            <person name="Lacroix C."/>
            <person name="Chassard C."/>
            <person name="Klumpp J."/>
            <person name="Jans C."/>
            <person name="Stevens M.J."/>
        </authorList>
    </citation>
    <scope>NUCLEOTIDE SEQUENCE [LARGE SCALE GENOMIC DNA]</scope>
    <source>
        <strain evidence="5 6">PV20-2</strain>
    </source>
</reference>
<dbReference type="Pfam" id="PF12833">
    <property type="entry name" value="HTH_18"/>
    <property type="match status" value="1"/>
</dbReference>
<evidence type="ECO:0000313" key="5">
    <source>
        <dbReference type="EMBL" id="AIZ15307.1"/>
    </source>
</evidence>
<name>A0A0A7I4M5_9BIFI</name>
<evidence type="ECO:0000313" key="6">
    <source>
        <dbReference type="Proteomes" id="UP000030625"/>
    </source>
</evidence>
<dbReference type="InterPro" id="IPR014710">
    <property type="entry name" value="RmlC-like_jellyroll"/>
</dbReference>
<organism evidence="5 6">
    <name type="scientific">Bifidobacterium catenulatum PV20-2</name>
    <dbReference type="NCBI Taxonomy" id="1447716"/>
    <lineage>
        <taxon>Bacteria</taxon>
        <taxon>Bacillati</taxon>
        <taxon>Actinomycetota</taxon>
        <taxon>Actinomycetes</taxon>
        <taxon>Bifidobacteriales</taxon>
        <taxon>Bifidobacteriaceae</taxon>
        <taxon>Bifidobacterium</taxon>
    </lineage>
</organism>
<dbReference type="PROSITE" id="PS01124">
    <property type="entry name" value="HTH_ARAC_FAMILY_2"/>
    <property type="match status" value="1"/>
</dbReference>
<dbReference type="STRING" id="1447716.AH68_09980"/>
<dbReference type="InterPro" id="IPR003313">
    <property type="entry name" value="AraC-bd"/>
</dbReference>
<dbReference type="SUPFAM" id="SSF51215">
    <property type="entry name" value="Regulatory protein AraC"/>
    <property type="match status" value="1"/>
</dbReference>
<dbReference type="PANTHER" id="PTHR43280">
    <property type="entry name" value="ARAC-FAMILY TRANSCRIPTIONAL REGULATOR"/>
    <property type="match status" value="1"/>
</dbReference>
<dbReference type="RefSeq" id="WP_236682413.1">
    <property type="nucleotide sequence ID" value="NZ_CP007456.1"/>
</dbReference>
<dbReference type="HOGENOM" id="CLU_000445_88_3_11"/>
<protein>
    <submittedName>
        <fullName evidence="5">AraC family transcriptional regulator</fullName>
    </submittedName>
</protein>
<keyword evidence="3" id="KW-0804">Transcription</keyword>
<dbReference type="AlphaFoldDB" id="A0A0A7I4M5"/>
<keyword evidence="1" id="KW-0805">Transcription regulation</keyword>
<keyword evidence="2" id="KW-0238">DNA-binding</keyword>
<dbReference type="GO" id="GO:0043565">
    <property type="term" value="F:sequence-specific DNA binding"/>
    <property type="evidence" value="ECO:0007669"/>
    <property type="project" value="InterPro"/>
</dbReference>
<dbReference type="PANTHER" id="PTHR43280:SF2">
    <property type="entry name" value="HTH-TYPE TRANSCRIPTIONAL REGULATOR EXSA"/>
    <property type="match status" value="1"/>
</dbReference>
<evidence type="ECO:0000259" key="4">
    <source>
        <dbReference type="PROSITE" id="PS01124"/>
    </source>
</evidence>
<evidence type="ECO:0000256" key="2">
    <source>
        <dbReference type="ARBA" id="ARBA00023125"/>
    </source>
</evidence>
<dbReference type="InterPro" id="IPR018062">
    <property type="entry name" value="HTH_AraC-typ_CS"/>
</dbReference>
<dbReference type="PROSITE" id="PS00041">
    <property type="entry name" value="HTH_ARAC_FAMILY_1"/>
    <property type="match status" value="1"/>
</dbReference>
<accession>A0A0A7I4M5</accession>
<evidence type="ECO:0000256" key="3">
    <source>
        <dbReference type="ARBA" id="ARBA00023163"/>
    </source>
</evidence>
<dbReference type="Proteomes" id="UP000030625">
    <property type="component" value="Chromosome"/>
</dbReference>
<proteinExistence type="predicted"/>
<dbReference type="InterPro" id="IPR037923">
    <property type="entry name" value="HTH-like"/>
</dbReference>
<dbReference type="GO" id="GO:0003700">
    <property type="term" value="F:DNA-binding transcription factor activity"/>
    <property type="evidence" value="ECO:0007669"/>
    <property type="project" value="InterPro"/>
</dbReference>
<dbReference type="Pfam" id="PF02311">
    <property type="entry name" value="AraC_binding"/>
    <property type="match status" value="1"/>
</dbReference>
<dbReference type="SUPFAM" id="SSF46689">
    <property type="entry name" value="Homeodomain-like"/>
    <property type="match status" value="2"/>
</dbReference>
<gene>
    <name evidence="5" type="ORF">AH68_09980</name>
</gene>